<dbReference type="PROSITE" id="PS50005">
    <property type="entry name" value="TPR"/>
    <property type="match status" value="2"/>
</dbReference>
<keyword evidence="5" id="KW-0804">Transcription</keyword>
<dbReference type="SUPFAM" id="SSF47789">
    <property type="entry name" value="C-terminal domain of RNA polymerase alpha subunit"/>
    <property type="match status" value="2"/>
</dbReference>
<evidence type="ECO:0000256" key="2">
    <source>
        <dbReference type="ARBA" id="ARBA00022803"/>
    </source>
</evidence>
<feature type="domain" description="RNA polymerase alpha subunit C-terminal" evidence="4">
    <location>
        <begin position="365"/>
        <end position="425"/>
    </location>
</feature>
<dbReference type="InterPro" id="IPR019734">
    <property type="entry name" value="TPR_rpt"/>
</dbReference>
<evidence type="ECO:0000256" key="1">
    <source>
        <dbReference type="ARBA" id="ARBA00022737"/>
    </source>
</evidence>
<dbReference type="Proteomes" id="UP000199518">
    <property type="component" value="Unassembled WGS sequence"/>
</dbReference>
<dbReference type="Gene3D" id="1.25.40.10">
    <property type="entry name" value="Tetratricopeptide repeat domain"/>
    <property type="match status" value="2"/>
</dbReference>
<keyword evidence="1" id="KW-0677">Repeat</keyword>
<dbReference type="GO" id="GO:0003677">
    <property type="term" value="F:DNA binding"/>
    <property type="evidence" value="ECO:0007669"/>
    <property type="project" value="InterPro"/>
</dbReference>
<dbReference type="SUPFAM" id="SSF48452">
    <property type="entry name" value="TPR-like"/>
    <property type="match status" value="1"/>
</dbReference>
<proteinExistence type="predicted"/>
<keyword evidence="6" id="KW-1185">Reference proteome</keyword>
<dbReference type="Pfam" id="PF07719">
    <property type="entry name" value="TPR_2"/>
    <property type="match status" value="1"/>
</dbReference>
<feature type="repeat" description="TPR" evidence="3">
    <location>
        <begin position="216"/>
        <end position="249"/>
    </location>
</feature>
<organism evidence="5 6">
    <name type="scientific">Planctomicrobium piriforme</name>
    <dbReference type="NCBI Taxonomy" id="1576369"/>
    <lineage>
        <taxon>Bacteria</taxon>
        <taxon>Pseudomonadati</taxon>
        <taxon>Planctomycetota</taxon>
        <taxon>Planctomycetia</taxon>
        <taxon>Planctomycetales</taxon>
        <taxon>Planctomycetaceae</taxon>
        <taxon>Planctomicrobium</taxon>
    </lineage>
</organism>
<evidence type="ECO:0000259" key="4">
    <source>
        <dbReference type="Pfam" id="PF03118"/>
    </source>
</evidence>
<dbReference type="Pfam" id="PF03118">
    <property type="entry name" value="RNA_pol_A_CTD"/>
    <property type="match status" value="2"/>
</dbReference>
<evidence type="ECO:0000313" key="5">
    <source>
        <dbReference type="EMBL" id="SFI67377.1"/>
    </source>
</evidence>
<dbReference type="InterPro" id="IPR011990">
    <property type="entry name" value="TPR-like_helical_dom_sf"/>
</dbReference>
<evidence type="ECO:0000313" key="6">
    <source>
        <dbReference type="Proteomes" id="UP000199518"/>
    </source>
</evidence>
<dbReference type="InterPro" id="IPR013105">
    <property type="entry name" value="TPR_2"/>
</dbReference>
<name>A0A1I3K4E4_9PLAN</name>
<dbReference type="STRING" id="1576369.SAMN05421753_111115"/>
<accession>A0A1I3K4E4</accession>
<reference evidence="6" key="1">
    <citation type="submission" date="2016-10" db="EMBL/GenBank/DDBJ databases">
        <authorList>
            <person name="Varghese N."/>
            <person name="Submissions S."/>
        </authorList>
    </citation>
    <scope>NUCLEOTIDE SEQUENCE [LARGE SCALE GENOMIC DNA]</scope>
    <source>
        <strain evidence="6">DSM 26348</strain>
    </source>
</reference>
<dbReference type="RefSeq" id="WP_092051705.1">
    <property type="nucleotide sequence ID" value="NZ_FOQD01000011.1"/>
</dbReference>
<dbReference type="SMART" id="SM00028">
    <property type="entry name" value="TPR"/>
    <property type="match status" value="4"/>
</dbReference>
<dbReference type="GO" id="GO:0000428">
    <property type="term" value="C:DNA-directed RNA polymerase complex"/>
    <property type="evidence" value="ECO:0007669"/>
    <property type="project" value="UniProtKB-KW"/>
</dbReference>
<evidence type="ECO:0000256" key="3">
    <source>
        <dbReference type="PROSITE-ProRule" id="PRU00339"/>
    </source>
</evidence>
<dbReference type="EMBL" id="FOQD01000011">
    <property type="protein sequence ID" value="SFI67377.1"/>
    <property type="molecule type" value="Genomic_DNA"/>
</dbReference>
<feature type="repeat" description="TPR" evidence="3">
    <location>
        <begin position="148"/>
        <end position="181"/>
    </location>
</feature>
<dbReference type="InterPro" id="IPR011260">
    <property type="entry name" value="RNAP_asu_C"/>
</dbReference>
<keyword evidence="5" id="KW-0240">DNA-directed RNA polymerase</keyword>
<dbReference type="OrthoDB" id="228958at2"/>
<dbReference type="Gene3D" id="1.10.150.20">
    <property type="entry name" value="5' to 3' exonuclease, C-terminal subdomain"/>
    <property type="match status" value="2"/>
</dbReference>
<feature type="domain" description="RNA polymerase alpha subunit C-terminal" evidence="4">
    <location>
        <begin position="275"/>
        <end position="336"/>
    </location>
</feature>
<dbReference type="PANTHER" id="PTHR12558">
    <property type="entry name" value="CELL DIVISION CYCLE 16,23,27"/>
    <property type="match status" value="1"/>
</dbReference>
<protein>
    <submittedName>
        <fullName evidence="5">DNA-directed RNA polymerase subunit alpha</fullName>
    </submittedName>
</protein>
<dbReference type="Pfam" id="PF13432">
    <property type="entry name" value="TPR_16"/>
    <property type="match status" value="2"/>
</dbReference>
<dbReference type="GO" id="GO:0006351">
    <property type="term" value="P:DNA-templated transcription"/>
    <property type="evidence" value="ECO:0007669"/>
    <property type="project" value="InterPro"/>
</dbReference>
<keyword evidence="2 3" id="KW-0802">TPR repeat</keyword>
<dbReference type="AlphaFoldDB" id="A0A1I3K4E4"/>
<sequence>MQNYQFLSTLRDSATLNPDEMRTMVTAAMGTGASEFRRAVEQVAQEAESNPSLAVRAGIGFFFLGHPEKAERALAGCKEGVGRFYLACAHYTQGKFEAAAKEFEAAAKAGYQPTESTLRRAGCLRKLGQLEEAEKVIRSTGGEGARLAEYSYQMGCILADRGDTFGAIEYFERAVDMDPHHQRALFALAVQNSRHGDDEEAIQLYERCLSRPPFYLGALLNLGLLYEDRENYSAAQYCFERVLKYDPNNERARLYLKDIEATSGMYYDEDSLKQQQRLEQLLSRPVTDFELSVRSRNCLATMGINSLGDLTRISEQELLSGKNFGETSLTEVRELMRLHNLSLGQFMHEKQREPTFDSRDLSPEDQVKLAMPVSELNLSVRSRKCMTRLGIATIGELVSRTPDELLSAKNFGVTSLNEIRDKLAEMNIKLRND</sequence>
<dbReference type="PANTHER" id="PTHR12558:SF13">
    <property type="entry name" value="CELL DIVISION CYCLE PROTEIN 27 HOMOLOG"/>
    <property type="match status" value="1"/>
</dbReference>
<dbReference type="GO" id="GO:0003899">
    <property type="term" value="F:DNA-directed RNA polymerase activity"/>
    <property type="evidence" value="ECO:0007669"/>
    <property type="project" value="InterPro"/>
</dbReference>
<gene>
    <name evidence="5" type="ORF">SAMN05421753_111115</name>
</gene>